<feature type="domain" description="Protein kinase" evidence="11">
    <location>
        <begin position="369"/>
        <end position="643"/>
    </location>
</feature>
<dbReference type="EMBL" id="CM035411">
    <property type="protein sequence ID" value="KAH7434625.1"/>
    <property type="molecule type" value="Genomic_DNA"/>
</dbReference>
<dbReference type="Pfam" id="PF07714">
    <property type="entry name" value="PK_Tyr_Ser-Thr"/>
    <property type="match status" value="1"/>
</dbReference>
<name>A0A8T2UM84_CERRI</name>
<organism evidence="12 13">
    <name type="scientific">Ceratopteris richardii</name>
    <name type="common">Triangle waterfern</name>
    <dbReference type="NCBI Taxonomy" id="49495"/>
    <lineage>
        <taxon>Eukaryota</taxon>
        <taxon>Viridiplantae</taxon>
        <taxon>Streptophyta</taxon>
        <taxon>Embryophyta</taxon>
        <taxon>Tracheophyta</taxon>
        <taxon>Polypodiopsida</taxon>
        <taxon>Polypodiidae</taxon>
        <taxon>Polypodiales</taxon>
        <taxon>Pteridineae</taxon>
        <taxon>Pteridaceae</taxon>
        <taxon>Parkerioideae</taxon>
        <taxon>Ceratopteris</taxon>
    </lineage>
</organism>
<comment type="caution">
    <text evidence="12">The sequence shown here is derived from an EMBL/GenBank/DDBJ whole genome shotgun (WGS) entry which is preliminary data.</text>
</comment>
<dbReference type="FunFam" id="3.30.200.20:FF:000307">
    <property type="entry name" value="pollen receptor-like kinase 1"/>
    <property type="match status" value="1"/>
</dbReference>
<dbReference type="InterPro" id="IPR013210">
    <property type="entry name" value="LRR_N_plant-typ"/>
</dbReference>
<dbReference type="OrthoDB" id="69842at2759"/>
<dbReference type="Proteomes" id="UP000825935">
    <property type="component" value="Chromosome 6"/>
</dbReference>
<evidence type="ECO:0000256" key="10">
    <source>
        <dbReference type="SAM" id="SignalP"/>
    </source>
</evidence>
<feature type="transmembrane region" description="Helical" evidence="9">
    <location>
        <begin position="273"/>
        <end position="297"/>
    </location>
</feature>
<evidence type="ECO:0000256" key="6">
    <source>
        <dbReference type="ARBA" id="ARBA00022840"/>
    </source>
</evidence>
<sequence length="648" mass="70358">MGKKRISDRIGFICILLSHPLLSLCLMDRTGASPVSNTSSSTDMSALMSFITGLEAAPRVNWPLNVSICKWQGVVCNANRRVEALHLPAVGLSGRIPDGVLSKLSELRVLSLRSNKLSGPLPDDISNCTQLRSLYLQQNSFSGRLPSLSALPPLIRLNLAYNKFTDAIPPSYALLHRLGTLYLQNNSLSGALPDFLSLLPNLVQFSVAGNTFNGSLPTSLQNKFDATSFQGNNFCGPPLFKPCSASPPISPPAEAIAQGQDTRSEHGHKLSKGYIVIAAVAAVFAVLMLASFIAWFIKKNKGSPRMSVLPNRRSFLQTGRTMSVQKGVSGESSGKSDLGAASSTTELEMNKLIFFDGVRSTFDLEDLLRASAEVLGKGSIGTSYKAVLDDSTTVVVKRLRDVNVVRKEFEQLVGSLGKLRDRHLVPLHGYYYSRDEKLLLLEYMPLGSLSALLHGNKASGKTPLDWDTRVKIAADVAKGIAFLHRVGGGIHFIHGNVKSSNVLLSRNYKARISDYGLAGLSSSSPVPSRILGYHAPEVLETRSVTSKGDVYSYGVLLLELLTGKVPSQTSSDEAVDLPRWVQSIVQEEWTAEVFDEQLIRHGNAEDEMVQILQIAMACVAASPAQRPTMHQVVEMLEAAHVFEASDIE</sequence>
<dbReference type="SUPFAM" id="SSF56112">
    <property type="entry name" value="Protein kinase-like (PK-like)"/>
    <property type="match status" value="1"/>
</dbReference>
<dbReference type="InterPro" id="IPR001245">
    <property type="entry name" value="Ser-Thr/Tyr_kinase_cat_dom"/>
</dbReference>
<keyword evidence="13" id="KW-1185">Reference proteome</keyword>
<dbReference type="AlphaFoldDB" id="A0A8T2UM84"/>
<evidence type="ECO:0000256" key="8">
    <source>
        <dbReference type="ARBA" id="ARBA00023136"/>
    </source>
</evidence>
<evidence type="ECO:0000256" key="2">
    <source>
        <dbReference type="ARBA" id="ARBA00022614"/>
    </source>
</evidence>
<dbReference type="GO" id="GO:0016020">
    <property type="term" value="C:membrane"/>
    <property type="evidence" value="ECO:0007669"/>
    <property type="project" value="UniProtKB-SubCell"/>
</dbReference>
<dbReference type="CDD" id="cd14066">
    <property type="entry name" value="STKc_IRAK"/>
    <property type="match status" value="1"/>
</dbReference>
<keyword evidence="2" id="KW-0433">Leucine-rich repeat</keyword>
<dbReference type="PANTHER" id="PTHR48010">
    <property type="entry name" value="OS05G0588300 PROTEIN"/>
    <property type="match status" value="1"/>
</dbReference>
<evidence type="ECO:0000313" key="12">
    <source>
        <dbReference type="EMBL" id="KAH7434625.1"/>
    </source>
</evidence>
<comment type="subcellular location">
    <subcellularLocation>
        <location evidence="1">Membrane</location>
    </subcellularLocation>
</comment>
<evidence type="ECO:0000313" key="13">
    <source>
        <dbReference type="Proteomes" id="UP000825935"/>
    </source>
</evidence>
<dbReference type="Gene3D" id="1.10.510.10">
    <property type="entry name" value="Transferase(Phosphotransferase) domain 1"/>
    <property type="match status" value="1"/>
</dbReference>
<evidence type="ECO:0000259" key="11">
    <source>
        <dbReference type="PROSITE" id="PS50011"/>
    </source>
</evidence>
<evidence type="ECO:0000256" key="9">
    <source>
        <dbReference type="SAM" id="Phobius"/>
    </source>
</evidence>
<dbReference type="PANTHER" id="PTHR48010:SF76">
    <property type="entry name" value="INACTIVE RECEPTOR KINASE RLK902-RELATED"/>
    <property type="match status" value="1"/>
</dbReference>
<keyword evidence="4" id="KW-0677">Repeat</keyword>
<dbReference type="InterPro" id="IPR000719">
    <property type="entry name" value="Prot_kinase_dom"/>
</dbReference>
<dbReference type="Pfam" id="PF08263">
    <property type="entry name" value="LRRNT_2"/>
    <property type="match status" value="1"/>
</dbReference>
<keyword evidence="10" id="KW-0732">Signal</keyword>
<accession>A0A8T2UM84</accession>
<feature type="signal peptide" evidence="10">
    <location>
        <begin position="1"/>
        <end position="32"/>
    </location>
</feature>
<proteinExistence type="predicted"/>
<dbReference type="InterPro" id="IPR050994">
    <property type="entry name" value="At_inactive_RLKs"/>
</dbReference>
<keyword evidence="3 9" id="KW-0812">Transmembrane</keyword>
<evidence type="ECO:0000256" key="4">
    <source>
        <dbReference type="ARBA" id="ARBA00022737"/>
    </source>
</evidence>
<dbReference type="Gene3D" id="3.80.10.10">
    <property type="entry name" value="Ribonuclease Inhibitor"/>
    <property type="match status" value="2"/>
</dbReference>
<keyword evidence="7 9" id="KW-1133">Transmembrane helix</keyword>
<dbReference type="FunFam" id="1.10.510.10:FF:000095">
    <property type="entry name" value="protein STRUBBELIG-RECEPTOR FAMILY 8"/>
    <property type="match status" value="1"/>
</dbReference>
<reference evidence="12" key="1">
    <citation type="submission" date="2021-08" db="EMBL/GenBank/DDBJ databases">
        <title>WGS assembly of Ceratopteris richardii.</title>
        <authorList>
            <person name="Marchant D.B."/>
            <person name="Chen G."/>
            <person name="Jenkins J."/>
            <person name="Shu S."/>
            <person name="Leebens-Mack J."/>
            <person name="Grimwood J."/>
            <person name="Schmutz J."/>
            <person name="Soltis P."/>
            <person name="Soltis D."/>
            <person name="Chen Z.-H."/>
        </authorList>
    </citation>
    <scope>NUCLEOTIDE SEQUENCE</scope>
    <source>
        <strain evidence="12">Whitten #5841</strain>
        <tissue evidence="12">Leaf</tissue>
    </source>
</reference>
<dbReference type="Pfam" id="PF13855">
    <property type="entry name" value="LRR_8"/>
    <property type="match status" value="1"/>
</dbReference>
<dbReference type="OMA" id="VCNANRR"/>
<gene>
    <name evidence="12" type="ORF">KP509_06G026600</name>
</gene>
<keyword evidence="8 9" id="KW-0472">Membrane</keyword>
<dbReference type="InterPro" id="IPR011009">
    <property type="entry name" value="Kinase-like_dom_sf"/>
</dbReference>
<dbReference type="InterPro" id="IPR001611">
    <property type="entry name" value="Leu-rich_rpt"/>
</dbReference>
<dbReference type="PROSITE" id="PS50011">
    <property type="entry name" value="PROTEIN_KINASE_DOM"/>
    <property type="match status" value="1"/>
</dbReference>
<keyword evidence="5" id="KW-0547">Nucleotide-binding</keyword>
<dbReference type="InterPro" id="IPR032675">
    <property type="entry name" value="LRR_dom_sf"/>
</dbReference>
<dbReference type="SUPFAM" id="SSF52058">
    <property type="entry name" value="L domain-like"/>
    <property type="match status" value="1"/>
</dbReference>
<evidence type="ECO:0000256" key="7">
    <source>
        <dbReference type="ARBA" id="ARBA00022989"/>
    </source>
</evidence>
<evidence type="ECO:0000256" key="1">
    <source>
        <dbReference type="ARBA" id="ARBA00004370"/>
    </source>
</evidence>
<dbReference type="GO" id="GO:0005524">
    <property type="term" value="F:ATP binding"/>
    <property type="evidence" value="ECO:0007669"/>
    <property type="project" value="UniProtKB-KW"/>
</dbReference>
<evidence type="ECO:0000256" key="5">
    <source>
        <dbReference type="ARBA" id="ARBA00022741"/>
    </source>
</evidence>
<dbReference type="Gene3D" id="3.30.200.20">
    <property type="entry name" value="Phosphorylase Kinase, domain 1"/>
    <property type="match status" value="1"/>
</dbReference>
<dbReference type="GO" id="GO:0004672">
    <property type="term" value="F:protein kinase activity"/>
    <property type="evidence" value="ECO:0007669"/>
    <property type="project" value="InterPro"/>
</dbReference>
<evidence type="ECO:0000256" key="3">
    <source>
        <dbReference type="ARBA" id="ARBA00022692"/>
    </source>
</evidence>
<keyword evidence="6" id="KW-0067">ATP-binding</keyword>
<protein>
    <recommendedName>
        <fullName evidence="11">Protein kinase domain-containing protein</fullName>
    </recommendedName>
</protein>
<feature type="chain" id="PRO_5035844666" description="Protein kinase domain-containing protein" evidence="10">
    <location>
        <begin position="33"/>
        <end position="648"/>
    </location>
</feature>